<dbReference type="InterPro" id="IPR046525">
    <property type="entry name" value="DUF6702"/>
</dbReference>
<dbReference type="EMBL" id="JAANYN010000007">
    <property type="protein sequence ID" value="NHE58437.1"/>
    <property type="molecule type" value="Genomic_DNA"/>
</dbReference>
<comment type="caution">
    <text evidence="1">The sequence shown here is derived from an EMBL/GenBank/DDBJ whole genome shotgun (WGS) entry which is preliminary data.</text>
</comment>
<name>A0ABX0H9X9_9BACT</name>
<evidence type="ECO:0000313" key="1">
    <source>
        <dbReference type="EMBL" id="NHE58437.1"/>
    </source>
</evidence>
<organism evidence="1 2">
    <name type="scientific">Cyclobacterium plantarum</name>
    <dbReference type="NCBI Taxonomy" id="2716263"/>
    <lineage>
        <taxon>Bacteria</taxon>
        <taxon>Pseudomonadati</taxon>
        <taxon>Bacteroidota</taxon>
        <taxon>Cytophagia</taxon>
        <taxon>Cytophagales</taxon>
        <taxon>Cyclobacteriaceae</taxon>
        <taxon>Cyclobacterium</taxon>
    </lineage>
</organism>
<accession>A0ABX0H9X9</accession>
<keyword evidence="2" id="KW-1185">Reference proteome</keyword>
<proteinExistence type="predicted"/>
<dbReference type="Pfam" id="PF20420">
    <property type="entry name" value="DUF6702"/>
    <property type="match status" value="1"/>
</dbReference>
<evidence type="ECO:0000313" key="2">
    <source>
        <dbReference type="Proteomes" id="UP000649799"/>
    </source>
</evidence>
<dbReference type="RefSeq" id="WP_166148829.1">
    <property type="nucleotide sequence ID" value="NZ_JAANYN010000007.1"/>
</dbReference>
<reference evidence="1 2" key="1">
    <citation type="submission" date="2020-03" db="EMBL/GenBank/DDBJ databases">
        <title>Cyclobacterium plantarum sp. nov., a marine bacterium isolated from a coastal-marine wetland.</title>
        <authorList>
            <person name="Sanchez-Porro C."/>
            <person name="Ventosa A."/>
            <person name="Amoozegar M."/>
        </authorList>
    </citation>
    <scope>NUCLEOTIDE SEQUENCE [LARGE SCALE GENOMIC DNA]</scope>
    <source>
        <strain evidence="1 2">GBPx2</strain>
    </source>
</reference>
<protein>
    <submittedName>
        <fullName evidence="1">Uncharacterized protein</fullName>
    </submittedName>
</protein>
<gene>
    <name evidence="1" type="ORF">G9Q97_16635</name>
</gene>
<dbReference type="Proteomes" id="UP000649799">
    <property type="component" value="Unassembled WGS sequence"/>
</dbReference>
<sequence>MLAIHLLMALLTYWPGAHPFYISLTDMVYNDTNQTIEIAQKIFWDDLEVALTNMSGNQVNFLSPNRPDVLESQIEKYILTHNTLIIKGDTLNITYLGHEIEAEAAWFYMESEKITAPEQVTIYNNILIDDFPQQQNIVNFYKDRKPKSLITRKEKTSGVLKLD</sequence>